<evidence type="ECO:0000313" key="2">
    <source>
        <dbReference type="Proteomes" id="UP000177907"/>
    </source>
</evidence>
<evidence type="ECO:0008006" key="3">
    <source>
        <dbReference type="Google" id="ProtNLM"/>
    </source>
</evidence>
<comment type="caution">
    <text evidence="1">The sequence shown here is derived from an EMBL/GenBank/DDBJ whole genome shotgun (WGS) entry which is preliminary data.</text>
</comment>
<proteinExistence type="predicted"/>
<gene>
    <name evidence="1" type="ORF">A3J93_05245</name>
</gene>
<dbReference type="AlphaFoldDB" id="A0A1F6NV50"/>
<dbReference type="STRING" id="1798704.A3J93_05245"/>
<evidence type="ECO:0000313" key="1">
    <source>
        <dbReference type="EMBL" id="OGH87807.1"/>
    </source>
</evidence>
<sequence length="212" mass="21390">MRNFLAIILIALGLVVDPVILRAAMSSTDYYIYADDFSMGGGLSTGGEYSLQDTIGQSPVDAISGGSYALSAGYQFQTLGTISMSISSSSLSLGTLSATGASSTAETTVTVITDSASGYVLSVSDVSGESLTPVADDAVDGNGDSEEYGLAVSGSDADFATDEPVATSLTLASNSEIANGNATVLTFKAIRGVSSTADTYSQSITLSAVANF</sequence>
<dbReference type="EMBL" id="MFQZ01000009">
    <property type="protein sequence ID" value="OGH87807.1"/>
    <property type="molecule type" value="Genomic_DNA"/>
</dbReference>
<dbReference type="Proteomes" id="UP000177907">
    <property type="component" value="Unassembled WGS sequence"/>
</dbReference>
<accession>A0A1F6NV50</accession>
<name>A0A1F6NV50_9BACT</name>
<protein>
    <recommendedName>
        <fullName evidence="3">WxL domain-containing protein</fullName>
    </recommendedName>
</protein>
<reference evidence="1 2" key="1">
    <citation type="journal article" date="2016" name="Nat. Commun.">
        <title>Thousands of microbial genomes shed light on interconnected biogeochemical processes in an aquifer system.</title>
        <authorList>
            <person name="Anantharaman K."/>
            <person name="Brown C.T."/>
            <person name="Hug L.A."/>
            <person name="Sharon I."/>
            <person name="Castelle C.J."/>
            <person name="Probst A.J."/>
            <person name="Thomas B.C."/>
            <person name="Singh A."/>
            <person name="Wilkins M.J."/>
            <person name="Karaoz U."/>
            <person name="Brodie E.L."/>
            <person name="Williams K.H."/>
            <person name="Hubbard S.S."/>
            <person name="Banfield J.F."/>
        </authorList>
    </citation>
    <scope>NUCLEOTIDE SEQUENCE [LARGE SCALE GENOMIC DNA]</scope>
</reference>
<organism evidence="1 2">
    <name type="scientific">Candidatus Magasanikbacteria bacterium RIFOXYC2_FULL_42_28</name>
    <dbReference type="NCBI Taxonomy" id="1798704"/>
    <lineage>
        <taxon>Bacteria</taxon>
        <taxon>Candidatus Magasanikiibacteriota</taxon>
    </lineage>
</organism>